<organism evidence="6 7">
    <name type="scientific">Hibiscus sabdariffa</name>
    <name type="common">roselle</name>
    <dbReference type="NCBI Taxonomy" id="183260"/>
    <lineage>
        <taxon>Eukaryota</taxon>
        <taxon>Viridiplantae</taxon>
        <taxon>Streptophyta</taxon>
        <taxon>Embryophyta</taxon>
        <taxon>Tracheophyta</taxon>
        <taxon>Spermatophyta</taxon>
        <taxon>Magnoliopsida</taxon>
        <taxon>eudicotyledons</taxon>
        <taxon>Gunneridae</taxon>
        <taxon>Pentapetalae</taxon>
        <taxon>rosids</taxon>
        <taxon>malvids</taxon>
        <taxon>Malvales</taxon>
        <taxon>Malvaceae</taxon>
        <taxon>Malvoideae</taxon>
        <taxon>Hibiscus</taxon>
    </lineage>
</organism>
<evidence type="ECO:0000313" key="7">
    <source>
        <dbReference type="Proteomes" id="UP001472677"/>
    </source>
</evidence>
<keyword evidence="2" id="KW-0812">Transmembrane</keyword>
<dbReference type="EMBL" id="JBBPBM010000256">
    <property type="protein sequence ID" value="KAK8498603.1"/>
    <property type="molecule type" value="Genomic_DNA"/>
</dbReference>
<dbReference type="InterPro" id="IPR011547">
    <property type="entry name" value="SLC26A/SulP_dom"/>
</dbReference>
<protein>
    <recommendedName>
        <fullName evidence="5">SLC26A/SulP transporter domain-containing protein</fullName>
    </recommendedName>
</protein>
<evidence type="ECO:0000313" key="6">
    <source>
        <dbReference type="EMBL" id="KAK8498603.1"/>
    </source>
</evidence>
<dbReference type="Pfam" id="PF00916">
    <property type="entry name" value="Sulfate_transp"/>
    <property type="match status" value="1"/>
</dbReference>
<gene>
    <name evidence="6" type="ORF">V6N12_066973</name>
</gene>
<evidence type="ECO:0000256" key="4">
    <source>
        <dbReference type="ARBA" id="ARBA00023136"/>
    </source>
</evidence>
<accession>A0ABR2AWM1</accession>
<name>A0ABR2AWM1_9ROSI</name>
<sequence>MAGQHLLEKRQRRLRNCWHGEGGLIFGRTIASFCIPQDIGYAKLANLSPQCGLYSSIVLPLIYMHSWEAQGILPSDW</sequence>
<comment type="caution">
    <text evidence="6">The sequence shown here is derived from an EMBL/GenBank/DDBJ whole genome shotgun (WGS) entry which is preliminary data.</text>
</comment>
<feature type="domain" description="SLC26A/SulP transporter" evidence="5">
    <location>
        <begin position="24"/>
        <end position="65"/>
    </location>
</feature>
<evidence type="ECO:0000256" key="3">
    <source>
        <dbReference type="ARBA" id="ARBA00022989"/>
    </source>
</evidence>
<evidence type="ECO:0000256" key="2">
    <source>
        <dbReference type="ARBA" id="ARBA00022692"/>
    </source>
</evidence>
<dbReference type="InterPro" id="IPR001902">
    <property type="entry name" value="SLC26A/SulP_fam"/>
</dbReference>
<comment type="subcellular location">
    <subcellularLocation>
        <location evidence="1">Membrane</location>
        <topology evidence="1">Multi-pass membrane protein</topology>
    </subcellularLocation>
</comment>
<dbReference type="Proteomes" id="UP001472677">
    <property type="component" value="Unassembled WGS sequence"/>
</dbReference>
<dbReference type="PANTHER" id="PTHR11814">
    <property type="entry name" value="SULFATE TRANSPORTER"/>
    <property type="match status" value="1"/>
</dbReference>
<evidence type="ECO:0000256" key="1">
    <source>
        <dbReference type="ARBA" id="ARBA00004141"/>
    </source>
</evidence>
<evidence type="ECO:0000259" key="5">
    <source>
        <dbReference type="Pfam" id="PF00916"/>
    </source>
</evidence>
<keyword evidence="3" id="KW-1133">Transmembrane helix</keyword>
<keyword evidence="4" id="KW-0472">Membrane</keyword>
<proteinExistence type="predicted"/>
<keyword evidence="7" id="KW-1185">Reference proteome</keyword>
<reference evidence="6 7" key="1">
    <citation type="journal article" date="2024" name="G3 (Bethesda)">
        <title>Genome assembly of Hibiscus sabdariffa L. provides insights into metabolisms of medicinal natural products.</title>
        <authorList>
            <person name="Kim T."/>
        </authorList>
    </citation>
    <scope>NUCLEOTIDE SEQUENCE [LARGE SCALE GENOMIC DNA]</scope>
    <source>
        <strain evidence="6">TK-2024</strain>
        <tissue evidence="6">Old leaves</tissue>
    </source>
</reference>